<dbReference type="EC" id="2.6.1.-" evidence="6"/>
<dbReference type="GO" id="GO:0030170">
    <property type="term" value="F:pyridoxal phosphate binding"/>
    <property type="evidence" value="ECO:0007669"/>
    <property type="project" value="InterPro"/>
</dbReference>
<dbReference type="InterPro" id="IPR004838">
    <property type="entry name" value="NHTrfase_class1_PyrdxlP-BS"/>
</dbReference>
<comment type="similarity">
    <text evidence="2 6">Belongs to the class-I pyridoxal-phosphate-dependent aminotransferase family.</text>
</comment>
<protein>
    <recommendedName>
        <fullName evidence="6">Aminotransferase</fullName>
        <ecNumber evidence="6">2.6.1.-</ecNumber>
    </recommendedName>
</protein>
<gene>
    <name evidence="8" type="ORF">MR241_00875</name>
</gene>
<dbReference type="Proteomes" id="UP001139365">
    <property type="component" value="Unassembled WGS sequence"/>
</dbReference>
<dbReference type="InterPro" id="IPR050596">
    <property type="entry name" value="AspAT/PAT-like"/>
</dbReference>
<evidence type="ECO:0000256" key="5">
    <source>
        <dbReference type="ARBA" id="ARBA00022898"/>
    </source>
</evidence>
<organism evidence="8 9">
    <name type="scientific">Candidatus Colimorpha enterica</name>
    <dbReference type="NCBI Taxonomy" id="3083063"/>
    <lineage>
        <taxon>Bacteria</taxon>
        <taxon>Pseudomonadati</taxon>
        <taxon>Bacteroidota</taxon>
        <taxon>Bacteroidia</taxon>
        <taxon>Bacteroidales</taxon>
        <taxon>Candidatus Colimorpha</taxon>
    </lineage>
</organism>
<evidence type="ECO:0000313" key="9">
    <source>
        <dbReference type="Proteomes" id="UP001139365"/>
    </source>
</evidence>
<dbReference type="Gene3D" id="3.40.640.10">
    <property type="entry name" value="Type I PLP-dependent aspartate aminotransferase-like (Major domain)"/>
    <property type="match status" value="1"/>
</dbReference>
<dbReference type="FunFam" id="3.40.640.10:FF:000033">
    <property type="entry name" value="Aspartate aminotransferase"/>
    <property type="match status" value="1"/>
</dbReference>
<dbReference type="PANTHER" id="PTHR46383:SF3">
    <property type="entry name" value="ASPARTATE AMINOTRANSFERASE-RELATED"/>
    <property type="match status" value="1"/>
</dbReference>
<dbReference type="InterPro" id="IPR015424">
    <property type="entry name" value="PyrdxlP-dep_Trfase"/>
</dbReference>
<keyword evidence="3 6" id="KW-0032">Aminotransferase</keyword>
<feature type="domain" description="Aminotransferase class I/classII large" evidence="7">
    <location>
        <begin position="32"/>
        <end position="381"/>
    </location>
</feature>
<proteinExistence type="inferred from homology"/>
<keyword evidence="5" id="KW-0663">Pyridoxal phosphate</keyword>
<dbReference type="InterPro" id="IPR004839">
    <property type="entry name" value="Aminotransferase_I/II_large"/>
</dbReference>
<name>A0AAE3JZC9_9BACT</name>
<dbReference type="PROSITE" id="PS00105">
    <property type="entry name" value="AA_TRANSFER_CLASS_1"/>
    <property type="match status" value="1"/>
</dbReference>
<evidence type="ECO:0000259" key="7">
    <source>
        <dbReference type="Pfam" id="PF00155"/>
    </source>
</evidence>
<evidence type="ECO:0000313" key="8">
    <source>
        <dbReference type="EMBL" id="MCI5754832.1"/>
    </source>
</evidence>
<comment type="cofactor">
    <cofactor evidence="1 6">
        <name>pyridoxal 5'-phosphate</name>
        <dbReference type="ChEBI" id="CHEBI:597326"/>
    </cofactor>
</comment>
<evidence type="ECO:0000256" key="2">
    <source>
        <dbReference type="ARBA" id="ARBA00007441"/>
    </source>
</evidence>
<evidence type="ECO:0000256" key="1">
    <source>
        <dbReference type="ARBA" id="ARBA00001933"/>
    </source>
</evidence>
<sequence length="395" mass="43927">MRDYSELLSARAQALKPSGIRKFFDMLGGMDDVISLTVGQPDFVTPWHIREAGIESLEQGKTYYTSNSGLEVMRNEITAYLSRRFGLEYDPSEIIVTVGGSEAIDIAMRAILNPGDEVIIPTPCFVCYEPLARMADSVPVTVVTEEKDGFRLTPEKLRAAITDRTKLLVMPFPNNPTGAIMKKEELEAIADVIRDTDILILSDEIYAEMTYTGGRHVSIASLPGMRERTVVVNGFSKAYAMTGWRMGYTAAPAPITKQMLKLHQFAIMCAPTTSQFAATEALKNGDPDIEMMTGEYDMRRRFLVDGLRKMGIPCFEPEGAFYVFPNIGVFGLSSEKFCERLLYEGKVAIVPGTAFGDCGEGFARISYAYSLKHISEALSRIRAFVEVLRKENCRD</sequence>
<evidence type="ECO:0000256" key="6">
    <source>
        <dbReference type="RuleBase" id="RU000481"/>
    </source>
</evidence>
<keyword evidence="4 6" id="KW-0808">Transferase</keyword>
<dbReference type="GO" id="GO:0006520">
    <property type="term" value="P:amino acid metabolic process"/>
    <property type="evidence" value="ECO:0007669"/>
    <property type="project" value="InterPro"/>
</dbReference>
<dbReference type="Gene3D" id="3.90.1150.10">
    <property type="entry name" value="Aspartate Aminotransferase, domain 1"/>
    <property type="match status" value="1"/>
</dbReference>
<accession>A0AAE3JZC9</accession>
<reference evidence="8 9" key="1">
    <citation type="submission" date="2022-03" db="EMBL/GenBank/DDBJ databases">
        <title>Metagenome-assembled genomes from swine fecal metagenomes.</title>
        <authorList>
            <person name="Holman D.B."/>
            <person name="Kommadath A."/>
        </authorList>
    </citation>
    <scope>NUCLEOTIDE SEQUENCE [LARGE SCALE GENOMIC DNA]</scope>
    <source>
        <strain evidence="8">SUG147</strain>
    </source>
</reference>
<dbReference type="GO" id="GO:0008483">
    <property type="term" value="F:transaminase activity"/>
    <property type="evidence" value="ECO:0007669"/>
    <property type="project" value="UniProtKB-KW"/>
</dbReference>
<dbReference type="AlphaFoldDB" id="A0AAE3JZC9"/>
<comment type="caution">
    <text evidence="8">The sequence shown here is derived from an EMBL/GenBank/DDBJ whole genome shotgun (WGS) entry which is preliminary data.</text>
</comment>
<dbReference type="SUPFAM" id="SSF53383">
    <property type="entry name" value="PLP-dependent transferases"/>
    <property type="match status" value="1"/>
</dbReference>
<dbReference type="InterPro" id="IPR015422">
    <property type="entry name" value="PyrdxlP-dep_Trfase_small"/>
</dbReference>
<evidence type="ECO:0000256" key="3">
    <source>
        <dbReference type="ARBA" id="ARBA00022576"/>
    </source>
</evidence>
<dbReference type="CDD" id="cd00609">
    <property type="entry name" value="AAT_like"/>
    <property type="match status" value="1"/>
</dbReference>
<evidence type="ECO:0000256" key="4">
    <source>
        <dbReference type="ARBA" id="ARBA00022679"/>
    </source>
</evidence>
<dbReference type="EMBL" id="JALEMU010000018">
    <property type="protein sequence ID" value="MCI5754832.1"/>
    <property type="molecule type" value="Genomic_DNA"/>
</dbReference>
<dbReference type="InterPro" id="IPR015421">
    <property type="entry name" value="PyrdxlP-dep_Trfase_major"/>
</dbReference>
<dbReference type="PANTHER" id="PTHR46383">
    <property type="entry name" value="ASPARTATE AMINOTRANSFERASE"/>
    <property type="match status" value="1"/>
</dbReference>
<dbReference type="Pfam" id="PF00155">
    <property type="entry name" value="Aminotran_1_2"/>
    <property type="match status" value="1"/>
</dbReference>